<proteinExistence type="predicted"/>
<dbReference type="Proteomes" id="UP000177622">
    <property type="component" value="Unassembled WGS sequence"/>
</dbReference>
<dbReference type="RefSeq" id="XP_022484892.1">
    <property type="nucleotide sequence ID" value="XM_022635198.1"/>
</dbReference>
<organism evidence="2 3">
    <name type="scientific">Penicillium arizonense</name>
    <dbReference type="NCBI Taxonomy" id="1835702"/>
    <lineage>
        <taxon>Eukaryota</taxon>
        <taxon>Fungi</taxon>
        <taxon>Dikarya</taxon>
        <taxon>Ascomycota</taxon>
        <taxon>Pezizomycotina</taxon>
        <taxon>Eurotiomycetes</taxon>
        <taxon>Eurotiomycetidae</taxon>
        <taxon>Eurotiales</taxon>
        <taxon>Aspergillaceae</taxon>
        <taxon>Penicillium</taxon>
    </lineage>
</organism>
<comment type="caution">
    <text evidence="2">The sequence shown here is derived from an EMBL/GenBank/DDBJ whole genome shotgun (WGS) entry which is preliminary data.</text>
</comment>
<evidence type="ECO:0000313" key="2">
    <source>
        <dbReference type="EMBL" id="OGE49441.1"/>
    </source>
</evidence>
<reference evidence="2 3" key="1">
    <citation type="journal article" date="2016" name="Sci. Rep.">
        <title>Penicillium arizonense, a new, genome sequenced fungal species, reveals a high chemical diversity in secreted metabolites.</title>
        <authorList>
            <person name="Grijseels S."/>
            <person name="Nielsen J.C."/>
            <person name="Randelovic M."/>
            <person name="Nielsen J."/>
            <person name="Nielsen K.F."/>
            <person name="Workman M."/>
            <person name="Frisvad J.C."/>
        </authorList>
    </citation>
    <scope>NUCLEOTIDE SEQUENCE [LARGE SCALE GENOMIC DNA]</scope>
    <source>
        <strain evidence="2 3">CBS 141311</strain>
    </source>
</reference>
<evidence type="ECO:0000313" key="3">
    <source>
        <dbReference type="Proteomes" id="UP000177622"/>
    </source>
</evidence>
<feature type="compositionally biased region" description="Low complexity" evidence="1">
    <location>
        <begin position="56"/>
        <end position="68"/>
    </location>
</feature>
<evidence type="ECO:0000256" key="1">
    <source>
        <dbReference type="SAM" id="MobiDB-lite"/>
    </source>
</evidence>
<dbReference type="GeneID" id="34579932"/>
<name>A0A1F5L953_PENAI</name>
<feature type="region of interest" description="Disordered" evidence="1">
    <location>
        <begin position="1"/>
        <end position="27"/>
    </location>
</feature>
<feature type="region of interest" description="Disordered" evidence="1">
    <location>
        <begin position="145"/>
        <end position="169"/>
    </location>
</feature>
<sequence length="169" mass="18668">MDYKLSRVSNRPITPDTEGNESGENFRRVVGQFIHGDRGNASQIFQPSVDRSPLDSVATSVATSIASSRDSTSPHSDMKAETEDLSPLEGKKRAAESSTLSRKLATQEMQRKRRISATAISTKMINDTIQYLQAGVGHDAPRHTIATEQTQPEDKCRRCAAADEERLYD</sequence>
<dbReference type="EMBL" id="LXJU01000021">
    <property type="protein sequence ID" value="OGE49441.1"/>
    <property type="molecule type" value="Genomic_DNA"/>
</dbReference>
<feature type="compositionally biased region" description="Basic and acidic residues" evidence="1">
    <location>
        <begin position="152"/>
        <end position="169"/>
    </location>
</feature>
<gene>
    <name evidence="2" type="ORF">PENARI_c021G05219</name>
</gene>
<accession>A0A1F5L953</accession>
<feature type="region of interest" description="Disordered" evidence="1">
    <location>
        <begin position="40"/>
        <end position="110"/>
    </location>
</feature>
<keyword evidence="3" id="KW-1185">Reference proteome</keyword>
<dbReference type="OrthoDB" id="4361003at2759"/>
<protein>
    <submittedName>
        <fullName evidence="2">Uncharacterized protein</fullName>
    </submittedName>
</protein>
<dbReference type="AlphaFoldDB" id="A0A1F5L953"/>